<keyword evidence="3" id="KW-1185">Reference proteome</keyword>
<organism evidence="2 3">
    <name type="scientific">Streptomyces lienomycini</name>
    <dbReference type="NCBI Taxonomy" id="284035"/>
    <lineage>
        <taxon>Bacteria</taxon>
        <taxon>Bacillati</taxon>
        <taxon>Actinomycetota</taxon>
        <taxon>Actinomycetes</taxon>
        <taxon>Kitasatosporales</taxon>
        <taxon>Streptomycetaceae</taxon>
        <taxon>Streptomyces</taxon>
    </lineage>
</organism>
<keyword evidence="1" id="KW-0812">Transmembrane</keyword>
<protein>
    <submittedName>
        <fullName evidence="2">Uncharacterized protein</fullName>
    </submittedName>
</protein>
<reference evidence="3" key="1">
    <citation type="journal article" date="2019" name="Int. J. Syst. Evol. Microbiol.">
        <title>The Global Catalogue of Microorganisms (GCM) 10K type strain sequencing project: providing services to taxonomists for standard genome sequencing and annotation.</title>
        <authorList>
            <consortium name="The Broad Institute Genomics Platform"/>
            <consortium name="The Broad Institute Genome Sequencing Center for Infectious Disease"/>
            <person name="Wu L."/>
            <person name="Ma J."/>
        </authorList>
    </citation>
    <scope>NUCLEOTIDE SEQUENCE [LARGE SCALE GENOMIC DNA]</scope>
    <source>
        <strain evidence="3">CGMCC 4.1542</strain>
    </source>
</reference>
<keyword evidence="1" id="KW-0472">Membrane</keyword>
<accession>A0ABV9WXV5</accession>
<comment type="caution">
    <text evidence="2">The sequence shown here is derived from an EMBL/GenBank/DDBJ whole genome shotgun (WGS) entry which is preliminary data.</text>
</comment>
<proteinExistence type="predicted"/>
<evidence type="ECO:0000313" key="2">
    <source>
        <dbReference type="EMBL" id="MFC5016850.1"/>
    </source>
</evidence>
<dbReference type="Proteomes" id="UP001595855">
    <property type="component" value="Unassembled WGS sequence"/>
</dbReference>
<name>A0ABV9WXV5_9ACTN</name>
<feature type="transmembrane region" description="Helical" evidence="1">
    <location>
        <begin position="13"/>
        <end position="37"/>
    </location>
</feature>
<evidence type="ECO:0000313" key="3">
    <source>
        <dbReference type="Proteomes" id="UP001595855"/>
    </source>
</evidence>
<keyword evidence="1" id="KW-1133">Transmembrane helix</keyword>
<gene>
    <name evidence="2" type="ORF">ACFPRC_18420</name>
</gene>
<dbReference type="RefSeq" id="WP_271416842.1">
    <property type="nucleotide sequence ID" value="NZ_BAAATN010000005.1"/>
</dbReference>
<dbReference type="EMBL" id="JBHSJO010000001">
    <property type="protein sequence ID" value="MFC5016850.1"/>
    <property type="molecule type" value="Genomic_DNA"/>
</dbReference>
<evidence type="ECO:0000256" key="1">
    <source>
        <dbReference type="SAM" id="Phobius"/>
    </source>
</evidence>
<sequence>MIPLNLAASRDNIAALPAAAFVAACALVFTVASFWWLNARRGHLKTWEPHSFALAANTTKVRIRFPLVLHNTGAKPIVVLDLRLSFPDEPSSVLPLPWTTTRDRLRPESDDGLRLPACFAVAGRGADQLFVEFGAPFPSFVPEARDYKVRIEAKLGHRLLRHRLLRRAKGGWQHLVTFPLRAAHITEPGRYLAYSNSPHDLTKDDVRKANEALAGLLNKLEEYQQGQGKDGASGA</sequence>